<dbReference type="AlphaFoldDB" id="A0A5M7B7L7"/>
<dbReference type="Gene3D" id="2.40.170.20">
    <property type="entry name" value="TonB-dependent receptor, beta-barrel domain"/>
    <property type="match status" value="1"/>
</dbReference>
<name>A0A5M7B7L7_9FLAO</name>
<dbReference type="EMBL" id="VMBF01000003">
    <property type="protein sequence ID" value="TSJ79871.1"/>
    <property type="molecule type" value="Genomic_DNA"/>
</dbReference>
<dbReference type="Pfam" id="PF13715">
    <property type="entry name" value="CarbopepD_reg_2"/>
    <property type="match status" value="1"/>
</dbReference>
<evidence type="ECO:0000256" key="1">
    <source>
        <dbReference type="ARBA" id="ARBA00004442"/>
    </source>
</evidence>
<organism evidence="6 9">
    <name type="scientific">Algibacter amylolyticus</name>
    <dbReference type="NCBI Taxonomy" id="1608400"/>
    <lineage>
        <taxon>Bacteria</taxon>
        <taxon>Pseudomonadati</taxon>
        <taxon>Bacteroidota</taxon>
        <taxon>Flavobacteriia</taxon>
        <taxon>Flavobacteriales</taxon>
        <taxon>Flavobacteriaceae</taxon>
        <taxon>Algibacter</taxon>
    </lineage>
</organism>
<gene>
    <name evidence="6" type="ORF">F2B50_06605</name>
    <name evidence="7" type="ORF">FPF71_06605</name>
</gene>
<protein>
    <submittedName>
        <fullName evidence="6">TonB-dependent receptor</fullName>
    </submittedName>
</protein>
<reference evidence="6 9" key="1">
    <citation type="journal article" date="2015" name="Int. J. Syst. Evol. Microbiol.">
        <title>Algibacter amylolyticus sp. nov., isolated from intertidal sediment.</title>
        <authorList>
            <person name="Zhang D.C."/>
            <person name="Wu J."/>
            <person name="Neuner K."/>
            <person name="Yao J."/>
            <person name="Margesin R."/>
        </authorList>
    </citation>
    <scope>NUCLEOTIDE SEQUENCE [LARGE SCALE GENOMIC DNA]</scope>
    <source>
        <strain evidence="6 9">RU-4-M-4</strain>
    </source>
</reference>
<feature type="signal peptide" evidence="4">
    <location>
        <begin position="1"/>
        <end position="19"/>
    </location>
</feature>
<evidence type="ECO:0000313" key="9">
    <source>
        <dbReference type="Proteomes" id="UP000322315"/>
    </source>
</evidence>
<accession>A0A5M7B7L7</accession>
<dbReference type="Gene3D" id="2.60.40.1120">
    <property type="entry name" value="Carboxypeptidase-like, regulatory domain"/>
    <property type="match status" value="1"/>
</dbReference>
<proteinExistence type="predicted"/>
<sequence length="807" mass="93067">MFKKLICFFFLTLTSLCFSQQFSVGGVVLDSVNTPIAYANVIIFNNEQPEDVKGLTTNDDGFFEFDNLVSGEYILTVSFLGFEKFSKTLKIESDSNIGTIILKESIEALNGVTVIAKRPTIKRMVDRLVFNVENSTLSNNNVLDVLKHTPGVLVMNETITVKQSAPTIYINDRRVNLSSNEVQQLLEGTSASNIKSIEVITNPPAKYEAEGSAVLNIITSKNIIAGYNGSIFGNYKQGSEFPKYTFGTSHFFKTKKLNLYLNYSISPKKEFRNNEESVNFFKDNLNTTSWETDFERVRKSSNQNINTNIDYEFDENNSIGFSSNVLISPRRQTQNKVNSITQVFNTNKVLDSTFITDNLKVDETLNLAFTLDYIHKFKKEGEKLFVNAHHTNYDFSSFQDVDTNYFLPDDSFLRNNRFQTFSSQEIKLYTSQLDYELPLDNSAFFEAGAKISSINSKSELSQNDIEEGEKVEDLENSDTFLYDETNFALYSSYSKEWESWSLKLGFRTEFTNIKGTSLSSNSINDNNYTKFFPSLHVMHTVDDKNEVYFNYNKRIYRPRYNQLNPYKYFLNDNSYITGNPNLMPQVDDTFTLGYTINQKYTFEAYYRYENNPALEIVFQDNTNNLLKYVNTNIDRSISYGLDFTTYTPIVNNWDLYVLSSVFHYENQFYAIESDNALFNNNQWSVYAQIINYFSFLKDKSLNADVSLFYMSAYADGPSELSGRSSLDINFKKTLWNNRASVSLGITDAFNGLNFTQTTKYLNQDVLFNSRMENRLITFGFNYKFGNFNLNSNKKTIELQERDRLKNE</sequence>
<evidence type="ECO:0000256" key="3">
    <source>
        <dbReference type="ARBA" id="ARBA00023237"/>
    </source>
</evidence>
<keyword evidence="3" id="KW-0998">Cell outer membrane</keyword>
<feature type="chain" id="PRO_5024294250" evidence="4">
    <location>
        <begin position="20"/>
        <end position="807"/>
    </location>
</feature>
<dbReference type="SUPFAM" id="SSF56935">
    <property type="entry name" value="Porins"/>
    <property type="match status" value="1"/>
</dbReference>
<reference evidence="7 8" key="2">
    <citation type="submission" date="2019-07" db="EMBL/GenBank/DDBJ databases">
        <title>Algibacter marinivivus sp. nov., isolated from the surface of a marine red alga.</title>
        <authorList>
            <person name="Zhong X."/>
            <person name="Xu W."/>
            <person name="Zhang Y."/>
            <person name="Zhang Q."/>
            <person name="Du Z."/>
        </authorList>
    </citation>
    <scope>NUCLEOTIDE SEQUENCE [LARGE SCALE GENOMIC DNA]</scope>
    <source>
        <strain evidence="7 8">RU-4-M-4</strain>
    </source>
</reference>
<dbReference type="RefSeq" id="WP_144115894.1">
    <property type="nucleotide sequence ID" value="NZ_JACHGE010000003.1"/>
</dbReference>
<dbReference type="Proteomes" id="UP000315145">
    <property type="component" value="Unassembled WGS sequence"/>
</dbReference>
<reference evidence="6" key="3">
    <citation type="submission" date="2019-09" db="EMBL/GenBank/DDBJ databases">
        <authorList>
            <person name="Zhang D.-C."/>
        </authorList>
    </citation>
    <scope>NUCLEOTIDE SEQUENCE</scope>
    <source>
        <strain evidence="6">RU-4-M-4</strain>
    </source>
</reference>
<evidence type="ECO:0000313" key="7">
    <source>
        <dbReference type="EMBL" id="TSJ79871.1"/>
    </source>
</evidence>
<keyword evidence="2" id="KW-0472">Membrane</keyword>
<keyword evidence="4" id="KW-0732">Signal</keyword>
<dbReference type="SUPFAM" id="SSF49464">
    <property type="entry name" value="Carboxypeptidase regulatory domain-like"/>
    <property type="match status" value="1"/>
</dbReference>
<feature type="domain" description="Outer membrane protein beta-barrel" evidence="5">
    <location>
        <begin position="375"/>
        <end position="782"/>
    </location>
</feature>
<comment type="subcellular location">
    <subcellularLocation>
        <location evidence="1">Cell outer membrane</location>
    </subcellularLocation>
</comment>
<dbReference type="InterPro" id="IPR041700">
    <property type="entry name" value="OMP_b-brl_3"/>
</dbReference>
<evidence type="ECO:0000313" key="8">
    <source>
        <dbReference type="Proteomes" id="UP000315145"/>
    </source>
</evidence>
<evidence type="ECO:0000259" key="5">
    <source>
        <dbReference type="Pfam" id="PF14905"/>
    </source>
</evidence>
<keyword evidence="6" id="KW-0675">Receptor</keyword>
<evidence type="ECO:0000313" key="6">
    <source>
        <dbReference type="EMBL" id="KAA5825573.1"/>
    </source>
</evidence>
<keyword evidence="8" id="KW-1185">Reference proteome</keyword>
<dbReference type="OrthoDB" id="8764943at2"/>
<comment type="caution">
    <text evidence="6">The sequence shown here is derived from an EMBL/GenBank/DDBJ whole genome shotgun (WGS) entry which is preliminary data.</text>
</comment>
<dbReference type="InterPro" id="IPR008969">
    <property type="entry name" value="CarboxyPept-like_regulatory"/>
</dbReference>
<dbReference type="Pfam" id="PF14905">
    <property type="entry name" value="OMP_b-brl_3"/>
    <property type="match status" value="1"/>
</dbReference>
<evidence type="ECO:0000256" key="4">
    <source>
        <dbReference type="SAM" id="SignalP"/>
    </source>
</evidence>
<dbReference type="InterPro" id="IPR036942">
    <property type="entry name" value="Beta-barrel_TonB_sf"/>
</dbReference>
<dbReference type="Proteomes" id="UP000322315">
    <property type="component" value="Unassembled WGS sequence"/>
</dbReference>
<dbReference type="EMBL" id="VWRS01000003">
    <property type="protein sequence ID" value="KAA5825573.1"/>
    <property type="molecule type" value="Genomic_DNA"/>
</dbReference>
<evidence type="ECO:0000256" key="2">
    <source>
        <dbReference type="ARBA" id="ARBA00023136"/>
    </source>
</evidence>
<dbReference type="GO" id="GO:0009279">
    <property type="term" value="C:cell outer membrane"/>
    <property type="evidence" value="ECO:0007669"/>
    <property type="project" value="UniProtKB-SubCell"/>
</dbReference>